<comment type="caution">
    <text evidence="7">The sequence shown here is derived from an EMBL/GenBank/DDBJ whole genome shotgun (WGS) entry which is preliminary data.</text>
</comment>
<dbReference type="Proteomes" id="UP000236370">
    <property type="component" value="Unassembled WGS sequence"/>
</dbReference>
<comment type="similarity">
    <text evidence="2">Belongs to the NIPA family.</text>
</comment>
<evidence type="ECO:0000313" key="8">
    <source>
        <dbReference type="Proteomes" id="UP000236370"/>
    </source>
</evidence>
<proteinExistence type="inferred from homology"/>
<feature type="transmembrane region" description="Helical" evidence="6">
    <location>
        <begin position="31"/>
        <end position="53"/>
    </location>
</feature>
<dbReference type="Pfam" id="PF05653">
    <property type="entry name" value="Mg_trans_NIPA"/>
    <property type="match status" value="1"/>
</dbReference>
<name>A0A2J8L306_PANTR</name>
<evidence type="ECO:0000256" key="6">
    <source>
        <dbReference type="SAM" id="Phobius"/>
    </source>
</evidence>
<dbReference type="PANTHER" id="PTHR12570">
    <property type="match status" value="1"/>
</dbReference>
<reference evidence="7 8" key="1">
    <citation type="submission" date="2017-12" db="EMBL/GenBank/DDBJ databases">
        <title>High-resolution comparative analysis of great ape genomes.</title>
        <authorList>
            <person name="Pollen A."/>
            <person name="Hastie A."/>
            <person name="Hormozdiari F."/>
            <person name="Dougherty M."/>
            <person name="Liu R."/>
            <person name="Chaisson M."/>
            <person name="Hoppe E."/>
            <person name="Hill C."/>
            <person name="Pang A."/>
            <person name="Hillier L."/>
            <person name="Baker C."/>
            <person name="Armstrong J."/>
            <person name="Shendure J."/>
            <person name="Paten B."/>
            <person name="Wilson R."/>
            <person name="Chao H."/>
            <person name="Schneider V."/>
            <person name="Ventura M."/>
            <person name="Kronenberg Z."/>
            <person name="Murali S."/>
            <person name="Gordon D."/>
            <person name="Cantsilieris S."/>
            <person name="Munson K."/>
            <person name="Nelson B."/>
            <person name="Raja A."/>
            <person name="Underwood J."/>
            <person name="Diekhans M."/>
            <person name="Fiddes I."/>
            <person name="Haussler D."/>
            <person name="Eichler E."/>
        </authorList>
    </citation>
    <scope>NUCLEOTIDE SEQUENCE [LARGE SCALE GENOMIC DNA]</scope>
    <source>
        <strain evidence="7">Yerkes chimp pedigree #C0471</strain>
    </source>
</reference>
<dbReference type="EMBL" id="NBAG03000317">
    <property type="protein sequence ID" value="PNI41660.1"/>
    <property type="molecule type" value="Genomic_DNA"/>
</dbReference>
<evidence type="ECO:0000256" key="1">
    <source>
        <dbReference type="ARBA" id="ARBA00004141"/>
    </source>
</evidence>
<evidence type="ECO:0000313" key="7">
    <source>
        <dbReference type="EMBL" id="PNI41660.1"/>
    </source>
</evidence>
<accession>A0A2J8L306</accession>
<dbReference type="GO" id="GO:0015095">
    <property type="term" value="F:magnesium ion transmembrane transporter activity"/>
    <property type="evidence" value="ECO:0007669"/>
    <property type="project" value="InterPro"/>
</dbReference>
<organism evidence="7 8">
    <name type="scientific">Pan troglodytes</name>
    <name type="common">Chimpanzee</name>
    <dbReference type="NCBI Taxonomy" id="9598"/>
    <lineage>
        <taxon>Eukaryota</taxon>
        <taxon>Metazoa</taxon>
        <taxon>Chordata</taxon>
        <taxon>Craniata</taxon>
        <taxon>Vertebrata</taxon>
        <taxon>Euteleostomi</taxon>
        <taxon>Mammalia</taxon>
        <taxon>Eutheria</taxon>
        <taxon>Euarchontoglires</taxon>
        <taxon>Primates</taxon>
        <taxon>Haplorrhini</taxon>
        <taxon>Catarrhini</taxon>
        <taxon>Hominidae</taxon>
        <taxon>Pan</taxon>
    </lineage>
</organism>
<evidence type="ECO:0000256" key="3">
    <source>
        <dbReference type="ARBA" id="ARBA00022692"/>
    </source>
</evidence>
<evidence type="ECO:0000256" key="2">
    <source>
        <dbReference type="ARBA" id="ARBA00007230"/>
    </source>
</evidence>
<dbReference type="PANTHER" id="PTHR12570:SF13">
    <property type="entry name" value="MAGNESIUM TRANSPORTER NIPA3"/>
    <property type="match status" value="1"/>
</dbReference>
<evidence type="ECO:0000256" key="5">
    <source>
        <dbReference type="ARBA" id="ARBA00023136"/>
    </source>
</evidence>
<dbReference type="SMR" id="A0A2J8L306"/>
<gene>
    <name evidence="7" type="ORF">CK820_G0033384</name>
</gene>
<comment type="subcellular location">
    <subcellularLocation>
        <location evidence="1">Membrane</location>
        <topology evidence="1">Multi-pass membrane protein</topology>
    </subcellularLocation>
</comment>
<evidence type="ECO:0000256" key="4">
    <source>
        <dbReference type="ARBA" id="ARBA00022989"/>
    </source>
</evidence>
<dbReference type="InterPro" id="IPR008521">
    <property type="entry name" value="Mg_trans_NIPA"/>
</dbReference>
<dbReference type="AlphaFoldDB" id="A0A2J8L306"/>
<keyword evidence="4 6" id="KW-1133">Transmembrane helix</keyword>
<protein>
    <submittedName>
        <fullName evidence="7">NIPAL1 isoform 6</fullName>
    </submittedName>
</protein>
<feature type="non-terminal residue" evidence="7">
    <location>
        <position position="1"/>
    </location>
</feature>
<dbReference type="GO" id="GO:0016020">
    <property type="term" value="C:membrane"/>
    <property type="evidence" value="ECO:0007669"/>
    <property type="project" value="UniProtKB-SubCell"/>
</dbReference>
<keyword evidence="5 6" id="KW-0472">Membrane</keyword>
<keyword evidence="3 6" id="KW-0812">Transmembrane</keyword>
<sequence length="92" mass="10027">VSQLLASPVLYTDLNYSINNLSISANVENKYSLYVGLVLAVSSSIFIGSSFILKKKGLLQLASKGFTRAGQGGHSYLKEWLWWVGLLSSSIN</sequence>